<evidence type="ECO:0000313" key="2">
    <source>
        <dbReference type="EMBL" id="RNB83483.1"/>
    </source>
</evidence>
<name>A0A3M8D6P2_9BACL</name>
<sequence>MKAEAPAPSKSQPVIVWEGKNEQTGQVIPFPAGRERHGQAAQEATVSRWEIGPAQNPVIVTQVSSGFTRATRSAASPQALFMRMAA</sequence>
<protein>
    <submittedName>
        <fullName evidence="2">Uncharacterized protein</fullName>
    </submittedName>
</protein>
<gene>
    <name evidence="2" type="ORF">EDM58_05065</name>
</gene>
<dbReference type="AlphaFoldDB" id="A0A3M8D6P2"/>
<organism evidence="2 3">
    <name type="scientific">Brevibacillus panacihumi</name>
    <dbReference type="NCBI Taxonomy" id="497735"/>
    <lineage>
        <taxon>Bacteria</taxon>
        <taxon>Bacillati</taxon>
        <taxon>Bacillota</taxon>
        <taxon>Bacilli</taxon>
        <taxon>Bacillales</taxon>
        <taxon>Paenibacillaceae</taxon>
        <taxon>Brevibacillus</taxon>
    </lineage>
</organism>
<reference evidence="2 3" key="1">
    <citation type="submission" date="2018-10" db="EMBL/GenBank/DDBJ databases">
        <title>Phylogenomics of Brevibacillus.</title>
        <authorList>
            <person name="Dunlap C."/>
        </authorList>
    </citation>
    <scope>NUCLEOTIDE SEQUENCE [LARGE SCALE GENOMIC DNA]</scope>
    <source>
        <strain evidence="2 3">JCM 15085</strain>
    </source>
</reference>
<dbReference type="EMBL" id="RHHT01000007">
    <property type="protein sequence ID" value="RNB83483.1"/>
    <property type="molecule type" value="Genomic_DNA"/>
</dbReference>
<feature type="region of interest" description="Disordered" evidence="1">
    <location>
        <begin position="1"/>
        <end position="22"/>
    </location>
</feature>
<evidence type="ECO:0000313" key="3">
    <source>
        <dbReference type="Proteomes" id="UP000281915"/>
    </source>
</evidence>
<dbReference type="Proteomes" id="UP000281915">
    <property type="component" value="Unassembled WGS sequence"/>
</dbReference>
<proteinExistence type="predicted"/>
<comment type="caution">
    <text evidence="2">The sequence shown here is derived from an EMBL/GenBank/DDBJ whole genome shotgun (WGS) entry which is preliminary data.</text>
</comment>
<dbReference type="RefSeq" id="WP_023556747.1">
    <property type="nucleotide sequence ID" value="NZ_RHHT01000007.1"/>
</dbReference>
<evidence type="ECO:0000256" key="1">
    <source>
        <dbReference type="SAM" id="MobiDB-lite"/>
    </source>
</evidence>
<accession>A0A3M8D6P2</accession>